<evidence type="ECO:0000313" key="3">
    <source>
        <dbReference type="EMBL" id="NEY80411.1"/>
    </source>
</evidence>
<gene>
    <name evidence="3" type="ORF">G4D64_02490</name>
    <name evidence="2" type="ORF">H1Z61_02495</name>
</gene>
<accession>A0A6B3VXX0</accession>
<name>A0A6B3VXX0_9BACI</name>
<feature type="signal peptide" evidence="1">
    <location>
        <begin position="1"/>
        <end position="19"/>
    </location>
</feature>
<keyword evidence="1" id="KW-0732">Signal</keyword>
<dbReference type="Proteomes" id="UP000570010">
    <property type="component" value="Unassembled WGS sequence"/>
</dbReference>
<reference evidence="2 5" key="2">
    <citation type="submission" date="2020-07" db="EMBL/GenBank/DDBJ databases">
        <authorList>
            <person name="Feng H."/>
        </authorList>
    </citation>
    <scope>NUCLEOTIDE SEQUENCE [LARGE SCALE GENOMIC DNA]</scope>
    <source>
        <strain evidence="2">S-12</strain>
        <strain evidence="5">s-12</strain>
    </source>
</reference>
<evidence type="ECO:0000313" key="2">
    <source>
        <dbReference type="EMBL" id="MBA4536037.1"/>
    </source>
</evidence>
<evidence type="ECO:0000313" key="5">
    <source>
        <dbReference type="Proteomes" id="UP000570010"/>
    </source>
</evidence>
<evidence type="ECO:0000256" key="1">
    <source>
        <dbReference type="SAM" id="SignalP"/>
    </source>
</evidence>
<keyword evidence="4" id="KW-1185">Reference proteome</keyword>
<organism evidence="3 4">
    <name type="scientific">Bacillus aquiflavi</name>
    <dbReference type="NCBI Taxonomy" id="2672567"/>
    <lineage>
        <taxon>Bacteria</taxon>
        <taxon>Bacillati</taxon>
        <taxon>Bacillota</taxon>
        <taxon>Bacilli</taxon>
        <taxon>Bacillales</taxon>
        <taxon>Bacillaceae</taxon>
        <taxon>Bacillus</taxon>
    </lineage>
</organism>
<comment type="caution">
    <text evidence="3">The sequence shown here is derived from an EMBL/GenBank/DDBJ whole genome shotgun (WGS) entry which is preliminary data.</text>
</comment>
<dbReference type="EMBL" id="JAAIWN010000003">
    <property type="protein sequence ID" value="NEY80411.1"/>
    <property type="molecule type" value="Genomic_DNA"/>
</dbReference>
<dbReference type="RefSeq" id="WP_163239773.1">
    <property type="nucleotide sequence ID" value="NZ_CP082780.1"/>
</dbReference>
<dbReference type="EMBL" id="JACEIO010000003">
    <property type="protein sequence ID" value="MBA4536037.1"/>
    <property type="molecule type" value="Genomic_DNA"/>
</dbReference>
<evidence type="ECO:0000313" key="4">
    <source>
        <dbReference type="Proteomes" id="UP000472971"/>
    </source>
</evidence>
<dbReference type="AlphaFoldDB" id="A0A6B3VXX0"/>
<sequence length="72" mass="8595">MRKKIFVSLLIFFAIFSGASFLNDRTEEKLMIAENQNLHVIPLNTGSETNRNIRLKFKQREYVRIIPYDKNY</sequence>
<reference evidence="3 4" key="1">
    <citation type="submission" date="2020-02" db="EMBL/GenBank/DDBJ databases">
        <title>Bacillus aquiflavi sp. nov., isolated from yellow water of strong flavor Chinese baijiu in Yibin region of China.</title>
        <authorList>
            <person name="Xie J."/>
        </authorList>
    </citation>
    <scope>NUCLEOTIDE SEQUENCE [LARGE SCALE GENOMIC DNA]</scope>
    <source>
        <strain evidence="3 4">3H-10</strain>
    </source>
</reference>
<proteinExistence type="predicted"/>
<feature type="chain" id="PRO_5036383648" evidence="1">
    <location>
        <begin position="20"/>
        <end position="72"/>
    </location>
</feature>
<dbReference type="Proteomes" id="UP000472971">
    <property type="component" value="Unassembled WGS sequence"/>
</dbReference>
<protein>
    <submittedName>
        <fullName evidence="3">Uncharacterized protein</fullName>
    </submittedName>
</protein>